<protein>
    <recommendedName>
        <fullName evidence="2">F-box domain-containing protein</fullName>
    </recommendedName>
</protein>
<dbReference type="EMBL" id="HBIZ01067627">
    <property type="protein sequence ID" value="CAE0788655.1"/>
    <property type="molecule type" value="Transcribed_RNA"/>
</dbReference>
<evidence type="ECO:0000313" key="1">
    <source>
        <dbReference type="EMBL" id="CAE0788655.1"/>
    </source>
</evidence>
<sequence>MTSTATELFLEAFVDSDSPSADQLLLTALRSTGMSQKIPLPSLIALLSTCRSFRELAKEQSTLLFKVLDLSPLRAPEEFFSQGITSRAEFSRLREVKIQFADLLFDEHLSLLPKSVTHLSLDACHSLTDKGVKSVAQRIGRSLLHFSIYWNSNVTDAAAVSLSVRCSSLTSLSLSGCQKANPHISELRLYADSQFTSAPITVAATVCSTLALVDLTGLSLVDDAALVALGQSCKRLHEAILSWCTAIGDVGVCALACGCPLQRLSLHGSRLVSTASLDALESSCAATLRGLDVRGCTRIPEREPCHLRRRFHRLTEFVIHT</sequence>
<dbReference type="InterPro" id="IPR032675">
    <property type="entry name" value="LRR_dom_sf"/>
</dbReference>
<dbReference type="PANTHER" id="PTHR13318">
    <property type="entry name" value="PARTNER OF PAIRED, ISOFORM B-RELATED"/>
    <property type="match status" value="1"/>
</dbReference>
<dbReference type="GO" id="GO:0031146">
    <property type="term" value="P:SCF-dependent proteasomal ubiquitin-dependent protein catabolic process"/>
    <property type="evidence" value="ECO:0007669"/>
    <property type="project" value="TreeGrafter"/>
</dbReference>
<proteinExistence type="predicted"/>
<dbReference type="SMART" id="SM00367">
    <property type="entry name" value="LRR_CC"/>
    <property type="match status" value="4"/>
</dbReference>
<dbReference type="SUPFAM" id="SSF52047">
    <property type="entry name" value="RNI-like"/>
    <property type="match status" value="1"/>
</dbReference>
<gene>
    <name evidence="1" type="ORF">PCAR00345_LOCUS41364</name>
</gene>
<dbReference type="PANTHER" id="PTHR13318:SF105">
    <property type="entry name" value="F-BOX_LRR-REPEAT PROTEIN 3"/>
    <property type="match status" value="1"/>
</dbReference>
<evidence type="ECO:0008006" key="2">
    <source>
        <dbReference type="Google" id="ProtNLM"/>
    </source>
</evidence>
<dbReference type="AlphaFoldDB" id="A0A7S4C6U9"/>
<dbReference type="InterPro" id="IPR006553">
    <property type="entry name" value="Leu-rich_rpt_Cys-con_subtyp"/>
</dbReference>
<name>A0A7S4C6U9_CHRCT</name>
<reference evidence="1" key="1">
    <citation type="submission" date="2021-01" db="EMBL/GenBank/DDBJ databases">
        <authorList>
            <person name="Corre E."/>
            <person name="Pelletier E."/>
            <person name="Niang G."/>
            <person name="Scheremetjew M."/>
            <person name="Finn R."/>
            <person name="Kale V."/>
            <person name="Holt S."/>
            <person name="Cochrane G."/>
            <person name="Meng A."/>
            <person name="Brown T."/>
            <person name="Cohen L."/>
        </authorList>
    </citation>
    <scope>NUCLEOTIDE SEQUENCE</scope>
    <source>
        <strain evidence="1">CCMP645</strain>
    </source>
</reference>
<accession>A0A7S4C6U9</accession>
<organism evidence="1">
    <name type="scientific">Chrysotila carterae</name>
    <name type="common">Marine alga</name>
    <name type="synonym">Syracosphaera carterae</name>
    <dbReference type="NCBI Taxonomy" id="13221"/>
    <lineage>
        <taxon>Eukaryota</taxon>
        <taxon>Haptista</taxon>
        <taxon>Haptophyta</taxon>
        <taxon>Prymnesiophyceae</taxon>
        <taxon>Isochrysidales</taxon>
        <taxon>Isochrysidaceae</taxon>
        <taxon>Chrysotila</taxon>
    </lineage>
</organism>
<dbReference type="GO" id="GO:0019005">
    <property type="term" value="C:SCF ubiquitin ligase complex"/>
    <property type="evidence" value="ECO:0007669"/>
    <property type="project" value="TreeGrafter"/>
</dbReference>
<dbReference type="Gene3D" id="3.80.10.10">
    <property type="entry name" value="Ribonuclease Inhibitor"/>
    <property type="match status" value="2"/>
</dbReference>